<keyword evidence="7 8" id="KW-0472">Membrane</keyword>
<reference evidence="10" key="1">
    <citation type="journal article" date="2019" name="Int. J. Syst. Evol. Microbiol.">
        <title>The Global Catalogue of Microorganisms (GCM) 10K type strain sequencing project: providing services to taxonomists for standard genome sequencing and annotation.</title>
        <authorList>
            <consortium name="The Broad Institute Genomics Platform"/>
            <consortium name="The Broad Institute Genome Sequencing Center for Infectious Disease"/>
            <person name="Wu L."/>
            <person name="Ma J."/>
        </authorList>
    </citation>
    <scope>NUCLEOTIDE SEQUENCE [LARGE SCALE GENOMIC DNA]</scope>
    <source>
        <strain evidence="10">CCM 8604</strain>
    </source>
</reference>
<evidence type="ECO:0000256" key="3">
    <source>
        <dbReference type="ARBA" id="ARBA00022448"/>
    </source>
</evidence>
<dbReference type="Pfam" id="PF04973">
    <property type="entry name" value="NMN_transporter"/>
    <property type="match status" value="1"/>
</dbReference>
<dbReference type="Proteomes" id="UP001597036">
    <property type="component" value="Unassembled WGS sequence"/>
</dbReference>
<keyword evidence="5 8" id="KW-0812">Transmembrane</keyword>
<feature type="transmembrane region" description="Helical" evidence="8">
    <location>
        <begin position="81"/>
        <end position="98"/>
    </location>
</feature>
<keyword evidence="3" id="KW-0813">Transport</keyword>
<name>A0ABW2Y206_9BIFI</name>
<protein>
    <submittedName>
        <fullName evidence="9">Nicotinamide riboside transporter PnuC</fullName>
    </submittedName>
</protein>
<evidence type="ECO:0000256" key="4">
    <source>
        <dbReference type="ARBA" id="ARBA00022475"/>
    </source>
</evidence>
<keyword evidence="10" id="KW-1185">Reference proteome</keyword>
<feature type="transmembrane region" description="Helical" evidence="8">
    <location>
        <begin position="175"/>
        <end position="193"/>
    </location>
</feature>
<dbReference type="InterPro" id="IPR006419">
    <property type="entry name" value="NMN_transpt_PnuC"/>
</dbReference>
<evidence type="ECO:0000256" key="1">
    <source>
        <dbReference type="ARBA" id="ARBA00004651"/>
    </source>
</evidence>
<evidence type="ECO:0000313" key="9">
    <source>
        <dbReference type="EMBL" id="MFD0704288.1"/>
    </source>
</evidence>
<feature type="transmembrane region" description="Helical" evidence="8">
    <location>
        <begin position="32"/>
        <end position="50"/>
    </location>
</feature>
<proteinExistence type="inferred from homology"/>
<keyword evidence="6 8" id="KW-1133">Transmembrane helix</keyword>
<evidence type="ECO:0000256" key="6">
    <source>
        <dbReference type="ARBA" id="ARBA00022989"/>
    </source>
</evidence>
<dbReference type="PANTHER" id="PTHR36122:SF2">
    <property type="entry name" value="NICOTINAMIDE RIBOSIDE TRANSPORTER PNUC"/>
    <property type="match status" value="1"/>
</dbReference>
<comment type="similarity">
    <text evidence="2">Belongs to the nicotinamide ribonucleoside (NR) uptake permease (TC 4.B.1) family.</text>
</comment>
<organism evidence="9 10">
    <name type="scientific">Alloscardovia venturai</name>
    <dbReference type="NCBI Taxonomy" id="1769421"/>
    <lineage>
        <taxon>Bacteria</taxon>
        <taxon>Bacillati</taxon>
        <taxon>Actinomycetota</taxon>
        <taxon>Actinomycetes</taxon>
        <taxon>Bifidobacteriales</taxon>
        <taxon>Bifidobacteriaceae</taxon>
        <taxon>Alloscardovia</taxon>
    </lineage>
</organism>
<sequence length="262" mass="29075">MSESTTSTSKELAWYDIFKPSWYVEQMKGWTPASYGLLLLGLGIIFGMTVGGKITPVTIATMLAGMLGFTCTLSITNAKPLNGVLGLVSAIIYIIVAIEAKNFNDVILQSVYILILDLPVLFMPSWAKNVDKKVRYLHEDGKGVRNWALTALFFAVVLGILYYSDTHWFISPRPWTDSIAAAIGITGAILTTLRFSDTYYFWTAQGLMSIVLWGVTAFQGDANWVLFVTYILYLTNDMVAFFDSKVSWFHHTGNSAATGQIK</sequence>
<feature type="transmembrane region" description="Helical" evidence="8">
    <location>
        <begin position="57"/>
        <end position="75"/>
    </location>
</feature>
<comment type="caution">
    <text evidence="9">The sequence shown here is derived from an EMBL/GenBank/DDBJ whole genome shotgun (WGS) entry which is preliminary data.</text>
</comment>
<comment type="subcellular location">
    <subcellularLocation>
        <location evidence="1">Cell membrane</location>
        <topology evidence="1">Multi-pass membrane protein</topology>
    </subcellularLocation>
</comment>
<feature type="transmembrane region" description="Helical" evidence="8">
    <location>
        <begin position="110"/>
        <end position="127"/>
    </location>
</feature>
<evidence type="ECO:0000256" key="5">
    <source>
        <dbReference type="ARBA" id="ARBA00022692"/>
    </source>
</evidence>
<evidence type="ECO:0000256" key="7">
    <source>
        <dbReference type="ARBA" id="ARBA00023136"/>
    </source>
</evidence>
<evidence type="ECO:0000313" key="10">
    <source>
        <dbReference type="Proteomes" id="UP001597036"/>
    </source>
</evidence>
<dbReference type="RefSeq" id="WP_377937667.1">
    <property type="nucleotide sequence ID" value="NZ_JBHTHQ010000006.1"/>
</dbReference>
<dbReference type="NCBIfam" id="TIGR01528">
    <property type="entry name" value="NMN_trans_PnuC"/>
    <property type="match status" value="1"/>
</dbReference>
<dbReference type="PANTHER" id="PTHR36122">
    <property type="entry name" value="NICOTINAMIDE RIBOSIDE TRANSPORTER PNUC"/>
    <property type="match status" value="1"/>
</dbReference>
<feature type="transmembrane region" description="Helical" evidence="8">
    <location>
        <begin position="147"/>
        <end position="163"/>
    </location>
</feature>
<evidence type="ECO:0000256" key="8">
    <source>
        <dbReference type="SAM" id="Phobius"/>
    </source>
</evidence>
<keyword evidence="4" id="KW-1003">Cell membrane</keyword>
<accession>A0ABW2Y206</accession>
<gene>
    <name evidence="9" type="primary">pnuC</name>
    <name evidence="9" type="ORF">ACFQY8_00760</name>
</gene>
<dbReference type="EMBL" id="JBHTHQ010000006">
    <property type="protein sequence ID" value="MFD0704288.1"/>
    <property type="molecule type" value="Genomic_DNA"/>
</dbReference>
<evidence type="ECO:0000256" key="2">
    <source>
        <dbReference type="ARBA" id="ARBA00006669"/>
    </source>
</evidence>